<keyword evidence="1" id="KW-0812">Transmembrane</keyword>
<organism evidence="2 3">
    <name type="scientific">Catenuloplanes indicus</name>
    <dbReference type="NCBI Taxonomy" id="137267"/>
    <lineage>
        <taxon>Bacteria</taxon>
        <taxon>Bacillati</taxon>
        <taxon>Actinomycetota</taxon>
        <taxon>Actinomycetes</taxon>
        <taxon>Micromonosporales</taxon>
        <taxon>Micromonosporaceae</taxon>
        <taxon>Catenuloplanes</taxon>
    </lineage>
</organism>
<reference evidence="2 3" key="1">
    <citation type="submission" date="2023-07" db="EMBL/GenBank/DDBJ databases">
        <title>Sequencing the genomes of 1000 actinobacteria strains.</title>
        <authorList>
            <person name="Klenk H.-P."/>
        </authorList>
    </citation>
    <scope>NUCLEOTIDE SEQUENCE [LARGE SCALE GENOMIC DNA]</scope>
    <source>
        <strain evidence="2 3">DSM 44709</strain>
    </source>
</reference>
<dbReference type="Proteomes" id="UP001240236">
    <property type="component" value="Unassembled WGS sequence"/>
</dbReference>
<evidence type="ECO:0000256" key="1">
    <source>
        <dbReference type="SAM" id="Phobius"/>
    </source>
</evidence>
<accession>A0AAE3VWW9</accession>
<dbReference type="EMBL" id="JAUSUZ010000001">
    <property type="protein sequence ID" value="MDQ0364739.1"/>
    <property type="molecule type" value="Genomic_DNA"/>
</dbReference>
<keyword evidence="3" id="KW-1185">Reference proteome</keyword>
<gene>
    <name evidence="2" type="ORF">J2S42_001408</name>
</gene>
<proteinExistence type="predicted"/>
<protein>
    <submittedName>
        <fullName evidence="2">Uncharacterized protein</fullName>
    </submittedName>
</protein>
<evidence type="ECO:0000313" key="2">
    <source>
        <dbReference type="EMBL" id="MDQ0364739.1"/>
    </source>
</evidence>
<dbReference type="RefSeq" id="WP_307236379.1">
    <property type="nucleotide sequence ID" value="NZ_JAUSUZ010000001.1"/>
</dbReference>
<sequence>MTNLRWAGTTVVALCLGVLALGWPYLLGGWVAGEFGAGAAIRTGVAWTLEIAYLAGLPLAVALSRRTAPGTGRVTGVVLPAVYTVFGIVLLAVTVRLFTS</sequence>
<evidence type="ECO:0000313" key="3">
    <source>
        <dbReference type="Proteomes" id="UP001240236"/>
    </source>
</evidence>
<comment type="caution">
    <text evidence="2">The sequence shown here is derived from an EMBL/GenBank/DDBJ whole genome shotgun (WGS) entry which is preliminary data.</text>
</comment>
<keyword evidence="1" id="KW-0472">Membrane</keyword>
<name>A0AAE3VWW9_9ACTN</name>
<feature type="transmembrane region" description="Helical" evidence="1">
    <location>
        <begin position="44"/>
        <end position="64"/>
    </location>
</feature>
<feature type="transmembrane region" description="Helical" evidence="1">
    <location>
        <begin position="76"/>
        <end position="98"/>
    </location>
</feature>
<dbReference type="AlphaFoldDB" id="A0AAE3VWW9"/>
<keyword evidence="1" id="KW-1133">Transmembrane helix</keyword>